<evidence type="ECO:0000256" key="1">
    <source>
        <dbReference type="SAM" id="Phobius"/>
    </source>
</evidence>
<dbReference type="EMBL" id="CP007553">
    <property type="protein sequence ID" value="AHZ24180.1"/>
    <property type="molecule type" value="Genomic_DNA"/>
</dbReference>
<dbReference type="EMBL" id="CP001870">
    <property type="protein sequence ID" value="AFK20952.1"/>
    <property type="molecule type" value="Genomic_DNA"/>
</dbReference>
<sequence length="282" mass="31028">MSNSTENERSERQTRREDSPDGLHTLFVEIVKMQFTIMYRYRLNFVGQIGGGFLFFVMLFFGGSFAASAAGVSGNAIAPTLDGFIVGWFLYLVSQSAYSSLPDSVTRESEWGTLEQLYMSPYGFGKVMSAKIFVSLIQSISIGAILLIMALLVTQRTLSIDVPTVLPVLLFGALSVVGVGYAVAGLALIHKRISSFYQYMQFAIAGLVAAPLAEIPWLRLLPVVQSSSMLQLAMRDGVRLWEFSAVEISLLIGVAALYLLIGYAIFIYCSRIARHRGVMGHY</sequence>
<dbReference type="Proteomes" id="UP000006469">
    <property type="component" value="Plasmid pHM300"/>
</dbReference>
<keyword evidence="1" id="KW-1133">Transmembrane helix</keyword>
<gene>
    <name evidence="2" type="ordered locus">HFX_5117</name>
    <name evidence="3" type="ORF">BM92_18425</name>
</gene>
<feature type="transmembrane region" description="Helical" evidence="1">
    <location>
        <begin position="43"/>
        <end position="70"/>
    </location>
</feature>
<feature type="transmembrane region" description="Helical" evidence="1">
    <location>
        <begin position="248"/>
        <end position="269"/>
    </location>
</feature>
<dbReference type="OrthoDB" id="312397at2157"/>
<protein>
    <submittedName>
        <fullName evidence="3">ABC transporter</fullName>
    </submittedName>
</protein>
<dbReference type="HOGENOM" id="CLU_078424_0_0_2"/>
<keyword evidence="2" id="KW-0614">Plasmid</keyword>
<reference evidence="2" key="1">
    <citation type="journal article" date="2012" name="Appl. Environ. Microbiol.">
        <title>Identification of the haloarchaeal phasin (PhaP) that functions in polyhydroxyalkanoate accumulation and granule formation in Haloferax mediterranei.</title>
        <authorList>
            <person name="Cai S."/>
            <person name="Cai L."/>
            <person name="Liu H."/>
            <person name="Liu X."/>
            <person name="Han J."/>
            <person name="Zhou J."/>
            <person name="Xiang H."/>
        </authorList>
    </citation>
    <scope>NUCLEOTIDE SEQUENCE</scope>
    <source>
        <strain evidence="2">CGMCC 1.2087</strain>
    </source>
</reference>
<dbReference type="GeneID" id="40158251"/>
<dbReference type="KEGG" id="hme:HFX_5117"/>
<proteinExistence type="predicted"/>
<geneLocation type="plasmid" evidence="2 4">
    <name>pHM300</name>
</geneLocation>
<reference evidence="2" key="4">
    <citation type="submission" date="2014-05" db="EMBL/GenBank/DDBJ databases">
        <authorList>
            <person name="Wang L."/>
            <person name="Yang H."/>
            <person name="Xiang H."/>
        </authorList>
    </citation>
    <scope>NUCLEOTIDE SEQUENCE</scope>
    <source>
        <strain evidence="2">CGMCC 1.2087</strain>
        <plasmid evidence="2">pHM300</plasmid>
    </source>
</reference>
<keyword evidence="1" id="KW-0472">Membrane</keyword>
<evidence type="ECO:0000313" key="2">
    <source>
        <dbReference type="EMBL" id="AFK20952.1"/>
    </source>
</evidence>
<evidence type="ECO:0000313" key="4">
    <source>
        <dbReference type="Proteomes" id="UP000006469"/>
    </source>
</evidence>
<reference evidence="3 5" key="3">
    <citation type="submission" date="2014-04" db="EMBL/GenBank/DDBJ databases">
        <title>Transcriptional profiles of Haloferax mediterranei on the basis of nitrogen availability.</title>
        <authorList>
            <person name="Bautista V."/>
        </authorList>
    </citation>
    <scope>NUCLEOTIDE SEQUENCE [LARGE SCALE GENOMIC DNA]</scope>
    <source>
        <strain evidence="3">ATCC 33500</strain>
        <strain evidence="5">ATCC 33500 / DSM 1411 / JCM 8866 / NBRC 14739 / NCIMB 2177 / R-4</strain>
        <plasmid evidence="3">HMPLAS2</plasmid>
        <plasmid evidence="5">Plasmid HMPLAS2</plasmid>
    </source>
</reference>
<feature type="transmembrane region" description="Helical" evidence="1">
    <location>
        <begin position="132"/>
        <end position="153"/>
    </location>
</feature>
<dbReference type="Proteomes" id="UP000027075">
    <property type="component" value="Plasmid HMPLAS2"/>
</dbReference>
<geneLocation type="plasmid" evidence="3 5">
    <name>HMPLAS2</name>
</geneLocation>
<feature type="transmembrane region" description="Helical" evidence="1">
    <location>
        <begin position="76"/>
        <end position="93"/>
    </location>
</feature>
<evidence type="ECO:0000313" key="3">
    <source>
        <dbReference type="EMBL" id="AHZ24180.1"/>
    </source>
</evidence>
<feature type="transmembrane region" description="Helical" evidence="1">
    <location>
        <begin position="196"/>
        <end position="218"/>
    </location>
</feature>
<evidence type="ECO:0000313" key="5">
    <source>
        <dbReference type="Proteomes" id="UP000027075"/>
    </source>
</evidence>
<reference evidence="2 4" key="2">
    <citation type="journal article" date="2012" name="J. Bacteriol.">
        <title>Complete genome sequence of the metabolically versatile halophilic archaeon Haloferax mediterranei, a poly(3-hydroxybutyrate-co-3-hydroxyvalerate) producer.</title>
        <authorList>
            <person name="Han J."/>
            <person name="Zhang F."/>
            <person name="Hou J."/>
            <person name="Liu X."/>
            <person name="Li M."/>
            <person name="Liu H."/>
            <person name="Cai L."/>
            <person name="Zhang B."/>
            <person name="Chen Y."/>
            <person name="Zhou J."/>
            <person name="Hu S."/>
            <person name="Xiang H."/>
        </authorList>
    </citation>
    <scope>NUCLEOTIDE SEQUENCE [LARGE SCALE GENOMIC DNA]</scope>
    <source>
        <strain evidence="4">ATCC 33500 / DSM 1411 / JCM 8866 / NBRC 14739 / NCIMB 2177 / R-4</strain>
        <strain evidence="2">CGMCC 1.2087</strain>
        <plasmid evidence="4">pHM300</plasmid>
    </source>
</reference>
<feature type="transmembrane region" description="Helical" evidence="1">
    <location>
        <begin position="165"/>
        <end position="189"/>
    </location>
</feature>
<accession>I3R9P2</accession>
<name>I3R9P2_HALMT</name>
<organism evidence="2 4">
    <name type="scientific">Haloferax mediterranei (strain ATCC 33500 / DSM 1411 / JCM 8866 / NBRC 14739 / NCIMB 2177 / R-4)</name>
    <name type="common">Halobacterium mediterranei</name>
    <dbReference type="NCBI Taxonomy" id="523841"/>
    <lineage>
        <taxon>Archaea</taxon>
        <taxon>Methanobacteriati</taxon>
        <taxon>Methanobacteriota</taxon>
        <taxon>Stenosarchaea group</taxon>
        <taxon>Halobacteria</taxon>
        <taxon>Halobacteriales</taxon>
        <taxon>Haloferacaceae</taxon>
        <taxon>Haloferax</taxon>
    </lineage>
</organism>
<dbReference type="AlphaFoldDB" id="I3R9P2"/>
<keyword evidence="1" id="KW-0812">Transmembrane</keyword>
<dbReference type="RefSeq" id="WP_014732660.1">
    <property type="nucleotide sequence ID" value="NC_017943.1"/>
</dbReference>